<gene>
    <name evidence="2" type="ORF">J5474_17925</name>
</gene>
<sequence>MSRPVTSAVKATPTALVTGRQPPRVQAWRFAAARHHGGGGHRPVLTLDDPVFSEPSRVFDLRFPDGSIPAERGMTRAISFDLTRDQPNNRHEGRHLGPLAEEGDAVQVPWWTDFRRHDMGEAPAGPEATQGIRHRLWMTRSLAGVGSTGPWLHDGRATSLREAIMAHGAWRRGRGKPRRPCRADGGGAGGADCLP</sequence>
<dbReference type="AlphaFoldDB" id="A0A940S4Q2"/>
<dbReference type="Gene3D" id="1.10.760.10">
    <property type="entry name" value="Cytochrome c-like domain"/>
    <property type="match status" value="1"/>
</dbReference>
<dbReference type="SUPFAM" id="SSF46626">
    <property type="entry name" value="Cytochrome c"/>
    <property type="match status" value="1"/>
</dbReference>
<organism evidence="2 3">
    <name type="scientific">Sagittula salina</name>
    <dbReference type="NCBI Taxonomy" id="2820268"/>
    <lineage>
        <taxon>Bacteria</taxon>
        <taxon>Pseudomonadati</taxon>
        <taxon>Pseudomonadota</taxon>
        <taxon>Alphaproteobacteria</taxon>
        <taxon>Rhodobacterales</taxon>
        <taxon>Roseobacteraceae</taxon>
        <taxon>Sagittula</taxon>
    </lineage>
</organism>
<evidence type="ECO:0000313" key="3">
    <source>
        <dbReference type="Proteomes" id="UP000675940"/>
    </source>
</evidence>
<dbReference type="InterPro" id="IPR036909">
    <property type="entry name" value="Cyt_c-like_dom_sf"/>
</dbReference>
<proteinExistence type="predicted"/>
<protein>
    <submittedName>
        <fullName evidence="2">Uncharacterized protein</fullName>
    </submittedName>
</protein>
<feature type="region of interest" description="Disordered" evidence="1">
    <location>
        <begin position="170"/>
        <end position="195"/>
    </location>
</feature>
<comment type="caution">
    <text evidence="2">The sequence shown here is derived from an EMBL/GenBank/DDBJ whole genome shotgun (WGS) entry which is preliminary data.</text>
</comment>
<keyword evidence="3" id="KW-1185">Reference proteome</keyword>
<dbReference type="GO" id="GO:0009055">
    <property type="term" value="F:electron transfer activity"/>
    <property type="evidence" value="ECO:0007669"/>
    <property type="project" value="InterPro"/>
</dbReference>
<feature type="compositionally biased region" description="Gly residues" evidence="1">
    <location>
        <begin position="184"/>
        <end position="195"/>
    </location>
</feature>
<accession>A0A940S4Q2</accession>
<dbReference type="Proteomes" id="UP000675940">
    <property type="component" value="Unassembled WGS sequence"/>
</dbReference>
<evidence type="ECO:0000256" key="1">
    <source>
        <dbReference type="SAM" id="MobiDB-lite"/>
    </source>
</evidence>
<dbReference type="RefSeq" id="WP_209362592.1">
    <property type="nucleotide sequence ID" value="NZ_JAGISH010000011.1"/>
</dbReference>
<dbReference type="InterPro" id="IPR010538">
    <property type="entry name" value="DHOR"/>
</dbReference>
<dbReference type="Pfam" id="PF06537">
    <property type="entry name" value="DHOR"/>
    <property type="match status" value="1"/>
</dbReference>
<evidence type="ECO:0000313" key="2">
    <source>
        <dbReference type="EMBL" id="MBP0484354.1"/>
    </source>
</evidence>
<feature type="compositionally biased region" description="Basic residues" evidence="1">
    <location>
        <begin position="170"/>
        <end position="180"/>
    </location>
</feature>
<name>A0A940S4Q2_9RHOB</name>
<dbReference type="GO" id="GO:0020037">
    <property type="term" value="F:heme binding"/>
    <property type="evidence" value="ECO:0007669"/>
    <property type="project" value="InterPro"/>
</dbReference>
<dbReference type="EMBL" id="JAGISH010000011">
    <property type="protein sequence ID" value="MBP0484354.1"/>
    <property type="molecule type" value="Genomic_DNA"/>
</dbReference>
<reference evidence="2" key="1">
    <citation type="submission" date="2021-03" db="EMBL/GenBank/DDBJ databases">
        <title>Sagittula salina sp. nov. strain M10.9X isolated from the marine waste.</title>
        <authorList>
            <person name="Satari L."/>
            <person name="Molina-Menor E."/>
            <person name="Vidal-Verdu A."/>
            <person name="Pascual J."/>
            <person name="Pereto J."/>
            <person name="Porcar M."/>
        </authorList>
    </citation>
    <scope>NUCLEOTIDE SEQUENCE</scope>
    <source>
        <strain evidence="2">M10.9X</strain>
    </source>
</reference>